<evidence type="ECO:0000256" key="2">
    <source>
        <dbReference type="ARBA" id="ARBA00023163"/>
    </source>
</evidence>
<keyword evidence="1" id="KW-0805">Transcription regulation</keyword>
<organism evidence="4 5">
    <name type="scientific">Nocardioides potassii</name>
    <dbReference type="NCBI Taxonomy" id="2911371"/>
    <lineage>
        <taxon>Bacteria</taxon>
        <taxon>Bacillati</taxon>
        <taxon>Actinomycetota</taxon>
        <taxon>Actinomycetes</taxon>
        <taxon>Propionibacteriales</taxon>
        <taxon>Nocardioidaceae</taxon>
        <taxon>Nocardioides</taxon>
    </lineage>
</organism>
<dbReference type="InterPro" id="IPR005158">
    <property type="entry name" value="BTAD"/>
</dbReference>
<dbReference type="RefSeq" id="WP_236402385.1">
    <property type="nucleotide sequence ID" value="NZ_JAKJHZ010000007.1"/>
</dbReference>
<dbReference type="Proteomes" id="UP001201161">
    <property type="component" value="Unassembled WGS sequence"/>
</dbReference>
<evidence type="ECO:0000259" key="3">
    <source>
        <dbReference type="SMART" id="SM01043"/>
    </source>
</evidence>
<evidence type="ECO:0000256" key="1">
    <source>
        <dbReference type="ARBA" id="ARBA00023015"/>
    </source>
</evidence>
<dbReference type="PANTHER" id="PTHR35807:SF1">
    <property type="entry name" value="TRANSCRIPTIONAL REGULATOR REDD"/>
    <property type="match status" value="1"/>
</dbReference>
<dbReference type="InterPro" id="IPR011990">
    <property type="entry name" value="TPR-like_helical_dom_sf"/>
</dbReference>
<feature type="domain" description="Bacterial transcriptional activator" evidence="3">
    <location>
        <begin position="16"/>
        <end position="177"/>
    </location>
</feature>
<dbReference type="Gene3D" id="1.25.40.10">
    <property type="entry name" value="Tetratricopeptide repeat domain"/>
    <property type="match status" value="1"/>
</dbReference>
<evidence type="ECO:0000313" key="5">
    <source>
        <dbReference type="Proteomes" id="UP001201161"/>
    </source>
</evidence>
<sequence length="186" mass="20641">MSVENGYRLNVGEAYVDAHRFVDTVRAHHRELAPLASMLSTGPDPDWPSRQRLTELVESLESALATWRGTPYADLPDHPDVMVARAGLEEARARAEDDLVLAMLALGEHASTVTMTEQAVQRSSLRERSWSLHALALARSGRQAEALETLRELRRLLDDELGIDPTPEVRSLEEALLRQDAAVLEG</sequence>
<name>A0ABS9HDQ3_9ACTN</name>
<keyword evidence="2" id="KW-0804">Transcription</keyword>
<dbReference type="CDD" id="cd15831">
    <property type="entry name" value="BTAD"/>
    <property type="match status" value="1"/>
</dbReference>
<evidence type="ECO:0000313" key="4">
    <source>
        <dbReference type="EMBL" id="MCF6378417.1"/>
    </source>
</evidence>
<accession>A0ABS9HDQ3</accession>
<protein>
    <submittedName>
        <fullName evidence="4">AfsR/SARP family transcriptional regulator</fullName>
    </submittedName>
</protein>
<proteinExistence type="predicted"/>
<dbReference type="InterPro" id="IPR051677">
    <property type="entry name" value="AfsR-DnrI-RedD_regulator"/>
</dbReference>
<dbReference type="SUPFAM" id="SSF48452">
    <property type="entry name" value="TPR-like"/>
    <property type="match status" value="1"/>
</dbReference>
<keyword evidence="5" id="KW-1185">Reference proteome</keyword>
<dbReference type="SMART" id="SM01043">
    <property type="entry name" value="BTAD"/>
    <property type="match status" value="1"/>
</dbReference>
<comment type="caution">
    <text evidence="4">The sequence shown here is derived from an EMBL/GenBank/DDBJ whole genome shotgun (WGS) entry which is preliminary data.</text>
</comment>
<dbReference type="PANTHER" id="PTHR35807">
    <property type="entry name" value="TRANSCRIPTIONAL REGULATOR REDD-RELATED"/>
    <property type="match status" value="1"/>
</dbReference>
<reference evidence="4 5" key="1">
    <citation type="submission" date="2022-01" db="EMBL/GenBank/DDBJ databases">
        <title>Nocardioides sp. nov., an actinomycete isolated from mining soil.</title>
        <authorList>
            <person name="Liu L."/>
        </authorList>
    </citation>
    <scope>NUCLEOTIDE SEQUENCE [LARGE SCALE GENOMIC DNA]</scope>
    <source>
        <strain evidence="4 5">KLBMP 9356</strain>
    </source>
</reference>
<gene>
    <name evidence="4" type="ORF">L2K70_12455</name>
</gene>
<dbReference type="EMBL" id="JAKJHZ010000007">
    <property type="protein sequence ID" value="MCF6378417.1"/>
    <property type="molecule type" value="Genomic_DNA"/>
</dbReference>
<dbReference type="Pfam" id="PF03704">
    <property type="entry name" value="BTAD"/>
    <property type="match status" value="1"/>
</dbReference>